<dbReference type="GO" id="GO:0006366">
    <property type="term" value="P:transcription by RNA polymerase II"/>
    <property type="evidence" value="ECO:0007669"/>
    <property type="project" value="TreeGrafter"/>
</dbReference>
<organism evidence="6 7">
    <name type="scientific">Asparagus officinalis</name>
    <name type="common">Garden asparagus</name>
    <dbReference type="NCBI Taxonomy" id="4686"/>
    <lineage>
        <taxon>Eukaryota</taxon>
        <taxon>Viridiplantae</taxon>
        <taxon>Streptophyta</taxon>
        <taxon>Embryophyta</taxon>
        <taxon>Tracheophyta</taxon>
        <taxon>Spermatophyta</taxon>
        <taxon>Magnoliopsida</taxon>
        <taxon>Liliopsida</taxon>
        <taxon>Asparagales</taxon>
        <taxon>Asparagaceae</taxon>
        <taxon>Asparagoideae</taxon>
        <taxon>Asparagus</taxon>
    </lineage>
</organism>
<dbReference type="Gene3D" id="3.90.940.20">
    <property type="entry name" value="RPB5-like RNA polymerase subunit"/>
    <property type="match status" value="1"/>
</dbReference>
<evidence type="ECO:0000259" key="4">
    <source>
        <dbReference type="Pfam" id="PF01191"/>
    </source>
</evidence>
<keyword evidence="2" id="KW-0539">Nucleus</keyword>
<comment type="similarity">
    <text evidence="3">Belongs to the archaeal Rpo5/eukaryotic RPB5 RNA polymerase subunit family.</text>
</comment>
<comment type="subcellular location">
    <subcellularLocation>
        <location evidence="1">Nucleus</location>
    </subcellularLocation>
</comment>
<dbReference type="PANTHER" id="PTHR10535">
    <property type="entry name" value="DNA-DIRECTED RNA POLYMERASES I, II, AND III SUBUNIT RPABC1"/>
    <property type="match status" value="1"/>
</dbReference>
<dbReference type="InterPro" id="IPR005571">
    <property type="entry name" value="RNA_pol_Rpb5_N"/>
</dbReference>
<evidence type="ECO:0008006" key="8">
    <source>
        <dbReference type="Google" id="ProtNLM"/>
    </source>
</evidence>
<reference evidence="7" key="1">
    <citation type="journal article" date="2017" name="Nat. Commun.">
        <title>The asparagus genome sheds light on the origin and evolution of a young Y chromosome.</title>
        <authorList>
            <person name="Harkess A."/>
            <person name="Zhou J."/>
            <person name="Xu C."/>
            <person name="Bowers J.E."/>
            <person name="Van der Hulst R."/>
            <person name="Ayyampalayam S."/>
            <person name="Mercati F."/>
            <person name="Riccardi P."/>
            <person name="McKain M.R."/>
            <person name="Kakrana A."/>
            <person name="Tang H."/>
            <person name="Ray J."/>
            <person name="Groenendijk J."/>
            <person name="Arikit S."/>
            <person name="Mathioni S.M."/>
            <person name="Nakano M."/>
            <person name="Shan H."/>
            <person name="Telgmann-Rauber A."/>
            <person name="Kanno A."/>
            <person name="Yue Z."/>
            <person name="Chen H."/>
            <person name="Li W."/>
            <person name="Chen Y."/>
            <person name="Xu X."/>
            <person name="Zhang Y."/>
            <person name="Luo S."/>
            <person name="Chen H."/>
            <person name="Gao J."/>
            <person name="Mao Z."/>
            <person name="Pires J.C."/>
            <person name="Luo M."/>
            <person name="Kudrna D."/>
            <person name="Wing R.A."/>
            <person name="Meyers B.C."/>
            <person name="Yi K."/>
            <person name="Kong H."/>
            <person name="Lavrijsen P."/>
            <person name="Sunseri F."/>
            <person name="Falavigna A."/>
            <person name="Ye Y."/>
            <person name="Leebens-Mack J.H."/>
            <person name="Chen G."/>
        </authorList>
    </citation>
    <scope>NUCLEOTIDE SEQUENCE [LARGE SCALE GENOMIC DNA]</scope>
    <source>
        <strain evidence="7">cv. DH0086</strain>
    </source>
</reference>
<dbReference type="SUPFAM" id="SSF55287">
    <property type="entry name" value="RPB5-like RNA polymerase subunit"/>
    <property type="match status" value="1"/>
</dbReference>
<dbReference type="OMA" id="QRVIVYF"/>
<dbReference type="AlphaFoldDB" id="A0A5P1FT30"/>
<dbReference type="Proteomes" id="UP000243459">
    <property type="component" value="Chromosome 1"/>
</dbReference>
<dbReference type="SUPFAM" id="SSF53036">
    <property type="entry name" value="Eukaryotic RPB5 N-terminal domain"/>
    <property type="match status" value="1"/>
</dbReference>
<accession>A0A5P1FT30</accession>
<dbReference type="Gramene" id="ONK81378">
    <property type="protein sequence ID" value="ONK81378"/>
    <property type="gene ID" value="A4U43_C01F28400"/>
</dbReference>
<dbReference type="Gene3D" id="3.40.1340.10">
    <property type="entry name" value="RNA polymerase, Rpb5, N-terminal domain"/>
    <property type="match status" value="1"/>
</dbReference>
<evidence type="ECO:0000256" key="2">
    <source>
        <dbReference type="ARBA" id="ARBA00023242"/>
    </source>
</evidence>
<dbReference type="InterPro" id="IPR014381">
    <property type="entry name" value="Arch_Rpo5/euc_Rpb5"/>
</dbReference>
<keyword evidence="7" id="KW-1185">Reference proteome</keyword>
<gene>
    <name evidence="6" type="ORF">A4U43_C01F28400</name>
</gene>
<proteinExistence type="inferred from homology"/>
<evidence type="ECO:0000259" key="5">
    <source>
        <dbReference type="Pfam" id="PF03871"/>
    </source>
</evidence>
<dbReference type="GO" id="GO:0042797">
    <property type="term" value="P:tRNA transcription by RNA polymerase III"/>
    <property type="evidence" value="ECO:0007669"/>
    <property type="project" value="TreeGrafter"/>
</dbReference>
<dbReference type="InterPro" id="IPR035913">
    <property type="entry name" value="RPB5-like_sf"/>
</dbReference>
<dbReference type="InterPro" id="IPR000783">
    <property type="entry name" value="RNA_pol_subH/Rpb5_C"/>
</dbReference>
<dbReference type="Pfam" id="PF03871">
    <property type="entry name" value="RNA_pol_Rpb5_N"/>
    <property type="match status" value="1"/>
</dbReference>
<name>A0A5P1FT30_ASPOF</name>
<evidence type="ECO:0000256" key="3">
    <source>
        <dbReference type="ARBA" id="ARBA00025765"/>
    </source>
</evidence>
<evidence type="ECO:0000313" key="7">
    <source>
        <dbReference type="Proteomes" id="UP000243459"/>
    </source>
</evidence>
<dbReference type="GO" id="GO:0006362">
    <property type="term" value="P:transcription elongation by RNA polymerase I"/>
    <property type="evidence" value="ECO:0007669"/>
    <property type="project" value="TreeGrafter"/>
</dbReference>
<protein>
    <recommendedName>
        <fullName evidence="8">RNA polymerase subunit H/Rpb5 C-terminal domain-containing protein</fullName>
    </recommendedName>
</protein>
<dbReference type="PIRSF" id="PIRSF000747">
    <property type="entry name" value="RPB5"/>
    <property type="match status" value="1"/>
</dbReference>
<sequence length="175" mass="20064">MLWDRGYAISRSDIDQTLADFRSSFGENPELAKIKIEAVLLRDPSKRILVVFCGAAPVKLTTARDLSTQYSKENWSRMILVLQSNMTSQTREKMKLLFPFKVESFHVSELLINITKHALMPNHEPLSEEEKQKLLKKYSIEETQLPRMLESDAVAKYYGYEKGTILKITYGGDAT</sequence>
<dbReference type="GO" id="GO:0003677">
    <property type="term" value="F:DNA binding"/>
    <property type="evidence" value="ECO:0007669"/>
    <property type="project" value="InterPro"/>
</dbReference>
<dbReference type="Pfam" id="PF01191">
    <property type="entry name" value="RNA_pol_Rpb5_C"/>
    <property type="match status" value="1"/>
</dbReference>
<feature type="domain" description="RNA polymerase Rpb5 N-terminal" evidence="5">
    <location>
        <begin position="1"/>
        <end position="68"/>
    </location>
</feature>
<evidence type="ECO:0000313" key="6">
    <source>
        <dbReference type="EMBL" id="ONK81378.1"/>
    </source>
</evidence>
<evidence type="ECO:0000256" key="1">
    <source>
        <dbReference type="ARBA" id="ARBA00004123"/>
    </source>
</evidence>
<dbReference type="InterPro" id="IPR036710">
    <property type="entry name" value="RNA_pol_Rpb5_N_sf"/>
</dbReference>
<dbReference type="GO" id="GO:0003899">
    <property type="term" value="F:DNA-directed RNA polymerase activity"/>
    <property type="evidence" value="ECO:0007669"/>
    <property type="project" value="InterPro"/>
</dbReference>
<feature type="domain" description="RNA polymerase subunit H/Rpb5 C-terminal" evidence="4">
    <location>
        <begin position="112"/>
        <end position="171"/>
    </location>
</feature>
<dbReference type="PANTHER" id="PTHR10535:SF2">
    <property type="entry name" value="DNA-DIRECTED RNA POLYMERASE V SUBUNIT 5A"/>
    <property type="match status" value="1"/>
</dbReference>
<dbReference type="EMBL" id="CM007381">
    <property type="protein sequence ID" value="ONK81378.1"/>
    <property type="molecule type" value="Genomic_DNA"/>
</dbReference>
<dbReference type="GO" id="GO:0005634">
    <property type="term" value="C:nucleus"/>
    <property type="evidence" value="ECO:0007669"/>
    <property type="project" value="UniProtKB-SubCell"/>
</dbReference>